<proteinExistence type="predicted"/>
<accession>A0A4R1PR18</accession>
<name>A0A4R1PR18_9FIRM</name>
<gene>
    <name evidence="2" type="ORF">EV210_116103</name>
</gene>
<keyword evidence="3" id="KW-1185">Reference proteome</keyword>
<reference evidence="2 3" key="1">
    <citation type="submission" date="2019-03" db="EMBL/GenBank/DDBJ databases">
        <title>Genomic Encyclopedia of Type Strains, Phase IV (KMG-IV): sequencing the most valuable type-strain genomes for metagenomic binning, comparative biology and taxonomic classification.</title>
        <authorList>
            <person name="Goeker M."/>
        </authorList>
    </citation>
    <scope>NUCLEOTIDE SEQUENCE [LARGE SCALE GENOMIC DNA]</scope>
    <source>
        <strain evidence="2 3">DSM 15969</strain>
    </source>
</reference>
<dbReference type="RefSeq" id="WP_132083030.1">
    <property type="nucleotide sequence ID" value="NZ_DAIMLW010000156.1"/>
</dbReference>
<keyword evidence="1" id="KW-0472">Membrane</keyword>
<sequence length="83" mass="9337">MDILKYSNVILLGFLVWLTLAPRVGNPRYGELFLAYMATLMFCLIGTSEILMIKPVAFFFTIGGVLAFVYVVARSTIRISIKK</sequence>
<evidence type="ECO:0000256" key="1">
    <source>
        <dbReference type="SAM" id="Phobius"/>
    </source>
</evidence>
<evidence type="ECO:0000313" key="3">
    <source>
        <dbReference type="Proteomes" id="UP000295063"/>
    </source>
</evidence>
<feature type="transmembrane region" description="Helical" evidence="1">
    <location>
        <begin position="56"/>
        <end position="73"/>
    </location>
</feature>
<organism evidence="2 3">
    <name type="scientific">Anaerospora hongkongensis</name>
    <dbReference type="NCBI Taxonomy" id="244830"/>
    <lineage>
        <taxon>Bacteria</taxon>
        <taxon>Bacillati</taxon>
        <taxon>Bacillota</taxon>
        <taxon>Negativicutes</taxon>
        <taxon>Selenomonadales</taxon>
        <taxon>Sporomusaceae</taxon>
        <taxon>Anaerospora</taxon>
    </lineage>
</organism>
<keyword evidence="1" id="KW-1133">Transmembrane helix</keyword>
<dbReference type="EMBL" id="SLUI01000016">
    <property type="protein sequence ID" value="TCL34000.1"/>
    <property type="molecule type" value="Genomic_DNA"/>
</dbReference>
<keyword evidence="1" id="KW-0812">Transmembrane</keyword>
<dbReference type="Proteomes" id="UP000295063">
    <property type="component" value="Unassembled WGS sequence"/>
</dbReference>
<dbReference type="OrthoDB" id="1683131at2"/>
<evidence type="ECO:0000313" key="2">
    <source>
        <dbReference type="EMBL" id="TCL34000.1"/>
    </source>
</evidence>
<feature type="transmembrane region" description="Helical" evidence="1">
    <location>
        <begin position="6"/>
        <end position="25"/>
    </location>
</feature>
<comment type="caution">
    <text evidence="2">The sequence shown here is derived from an EMBL/GenBank/DDBJ whole genome shotgun (WGS) entry which is preliminary data.</text>
</comment>
<protein>
    <submittedName>
        <fullName evidence="2">Uncharacterized protein</fullName>
    </submittedName>
</protein>
<dbReference type="AlphaFoldDB" id="A0A4R1PR18"/>
<feature type="transmembrane region" description="Helical" evidence="1">
    <location>
        <begin position="32"/>
        <end position="50"/>
    </location>
</feature>